<evidence type="ECO:0000313" key="3">
    <source>
        <dbReference type="Proteomes" id="UP000829364"/>
    </source>
</evidence>
<feature type="compositionally biased region" description="Basic and acidic residues" evidence="1">
    <location>
        <begin position="77"/>
        <end position="89"/>
    </location>
</feature>
<dbReference type="KEGG" id="ptkz:JDV02_009159"/>
<accession>A0A9Q8VDZ3</accession>
<feature type="compositionally biased region" description="Acidic residues" evidence="1">
    <location>
        <begin position="133"/>
        <end position="152"/>
    </location>
</feature>
<keyword evidence="3" id="KW-1185">Reference proteome</keyword>
<dbReference type="Proteomes" id="UP000829364">
    <property type="component" value="Chromosome 9"/>
</dbReference>
<evidence type="ECO:0000313" key="2">
    <source>
        <dbReference type="EMBL" id="UNI23330.1"/>
    </source>
</evidence>
<dbReference type="GeneID" id="72071104"/>
<organism evidence="2 3">
    <name type="scientific">Purpureocillium takamizusanense</name>
    <dbReference type="NCBI Taxonomy" id="2060973"/>
    <lineage>
        <taxon>Eukaryota</taxon>
        <taxon>Fungi</taxon>
        <taxon>Dikarya</taxon>
        <taxon>Ascomycota</taxon>
        <taxon>Pezizomycotina</taxon>
        <taxon>Sordariomycetes</taxon>
        <taxon>Hypocreomycetidae</taxon>
        <taxon>Hypocreales</taxon>
        <taxon>Ophiocordycipitaceae</taxon>
        <taxon>Purpureocillium</taxon>
    </lineage>
</organism>
<sequence>MGCGMSTHNGFEADDGAPRPASTDQQAGSDVEHNKRDQGETIGAAAVLGAATALATGEPASLNGGKARLLSEDEEDKASLKKSEADETSRGAATDAAKAEQPEWRRFSSSSSAAAAPQLELPDLVTGTPLIATEEENEDTLGGQEDEEEDEGGAATEAALTMSSTTTAATTATAVSTTATKLPLPELLPSIDLDFGPIELDSSPLALGKA</sequence>
<feature type="region of interest" description="Disordered" evidence="1">
    <location>
        <begin position="1"/>
        <end position="42"/>
    </location>
</feature>
<feature type="compositionally biased region" description="Basic and acidic residues" evidence="1">
    <location>
        <begin position="30"/>
        <end position="39"/>
    </location>
</feature>
<gene>
    <name evidence="2" type="ORF">JDV02_009159</name>
</gene>
<dbReference type="AlphaFoldDB" id="A0A9Q8VDZ3"/>
<name>A0A9Q8VDZ3_9HYPO</name>
<feature type="compositionally biased region" description="Basic and acidic residues" evidence="1">
    <location>
        <begin position="97"/>
        <end position="106"/>
    </location>
</feature>
<dbReference type="OrthoDB" id="4928003at2759"/>
<proteinExistence type="predicted"/>
<reference evidence="2" key="1">
    <citation type="submission" date="2021-11" db="EMBL/GenBank/DDBJ databases">
        <title>Purpureocillium_takamizusanense_genome.</title>
        <authorList>
            <person name="Nguyen N.-H."/>
        </authorList>
    </citation>
    <scope>NUCLEOTIDE SEQUENCE</scope>
    <source>
        <strain evidence="2">PT3</strain>
    </source>
</reference>
<dbReference type="RefSeq" id="XP_047846811.1">
    <property type="nucleotide sequence ID" value="XM_047990802.1"/>
</dbReference>
<protein>
    <submittedName>
        <fullName evidence="2">Uncharacterized protein</fullName>
    </submittedName>
</protein>
<dbReference type="EMBL" id="CP086362">
    <property type="protein sequence ID" value="UNI23330.1"/>
    <property type="molecule type" value="Genomic_DNA"/>
</dbReference>
<feature type="region of interest" description="Disordered" evidence="1">
    <location>
        <begin position="55"/>
        <end position="158"/>
    </location>
</feature>
<evidence type="ECO:0000256" key="1">
    <source>
        <dbReference type="SAM" id="MobiDB-lite"/>
    </source>
</evidence>